<dbReference type="NCBIfam" id="TIGR01891">
    <property type="entry name" value="amidohydrolases"/>
    <property type="match status" value="1"/>
</dbReference>
<dbReference type="SUPFAM" id="SSF55031">
    <property type="entry name" value="Bacterial exopeptidase dimerisation domain"/>
    <property type="match status" value="1"/>
</dbReference>
<dbReference type="OrthoDB" id="6119954at2759"/>
<dbReference type="PANTHER" id="PTHR30575">
    <property type="entry name" value="PEPTIDASE M20"/>
    <property type="match status" value="1"/>
</dbReference>
<protein>
    <recommendedName>
        <fullName evidence="1">Peptidase M20 domain-containing protein 2</fullName>
    </recommendedName>
</protein>
<dbReference type="InterPro" id="IPR036264">
    <property type="entry name" value="Bact_exopeptidase_dim_dom"/>
</dbReference>
<sequence length="411" mass="44564">MQQVIVDSIRESDKDLRDINHKIHSNPELGYKEFLAHDNIVALLKSKGIEVTPHAYGLETSFEATFGRGGRLVVFNVEYDALPEIGHACGHNLIATCSLAAFLGVVGVMKQNQHVAGRVRVLGTPAEEGGGGKIKLIDRGAYHGVDACLMAHPMSGAMFPPQLKNIAGIAYGSCVASAKFRATFSGKPAHAAAAPHEGINALDAAVLAYNGISMLRQQCRPSQRIHGIILEGGEKPNVIPSRSQMEYNVRRDTLKETKELQKRVMQCFEGAAVATGCRLNFEETNNYAELIPNRTLCAAYSDYMLELSSPQLPFDTSCDILESQPPKGSYSTDQGNVTQVCPGIHPIYSIPVDGGAANHTKEFTAAAGTEEAYQRTINAAKGMAATAWKVLTDDAFADEVRKEFERWRASN</sequence>
<evidence type="ECO:0000259" key="2">
    <source>
        <dbReference type="Pfam" id="PF07687"/>
    </source>
</evidence>
<gene>
    <name evidence="3" type="ORF">PV09_03147</name>
</gene>
<dbReference type="Gene3D" id="3.40.630.10">
    <property type="entry name" value="Zn peptidases"/>
    <property type="match status" value="1"/>
</dbReference>
<dbReference type="InterPro" id="IPR017144">
    <property type="entry name" value="Xaa-Arg_dipeptidase"/>
</dbReference>
<dbReference type="GeneID" id="27311120"/>
<dbReference type="InterPro" id="IPR052030">
    <property type="entry name" value="Peptidase_M20/M20A_hydrolases"/>
</dbReference>
<accession>A0A0D1YZ49</accession>
<feature type="domain" description="Peptidase M20 dimerisation" evidence="2">
    <location>
        <begin position="177"/>
        <end position="271"/>
    </location>
</feature>
<dbReference type="InterPro" id="IPR017439">
    <property type="entry name" value="Amidohydrolase"/>
</dbReference>
<dbReference type="Proteomes" id="UP000053259">
    <property type="component" value="Unassembled WGS sequence"/>
</dbReference>
<dbReference type="AlphaFoldDB" id="A0A0D1YZ49"/>
<dbReference type="Pfam" id="PF07687">
    <property type="entry name" value="M20_dimer"/>
    <property type="match status" value="1"/>
</dbReference>
<dbReference type="SUPFAM" id="SSF53187">
    <property type="entry name" value="Zn-dependent exopeptidases"/>
    <property type="match status" value="1"/>
</dbReference>
<dbReference type="InParanoid" id="A0A0D1YZ49"/>
<evidence type="ECO:0000313" key="4">
    <source>
        <dbReference type="Proteomes" id="UP000053259"/>
    </source>
</evidence>
<dbReference type="InterPro" id="IPR011650">
    <property type="entry name" value="Peptidase_M20_dimer"/>
</dbReference>
<evidence type="ECO:0000256" key="1">
    <source>
        <dbReference type="PIRNR" id="PIRNR037226"/>
    </source>
</evidence>
<dbReference type="CDD" id="cd05672">
    <property type="entry name" value="M20_ACY1L2-like"/>
    <property type="match status" value="1"/>
</dbReference>
<dbReference type="GO" id="GO:0016805">
    <property type="term" value="F:dipeptidase activity"/>
    <property type="evidence" value="ECO:0007669"/>
    <property type="project" value="InterPro"/>
</dbReference>
<name>A0A0D1YZ49_9PEZI</name>
<dbReference type="HOGENOM" id="CLU_031812_1_2_1"/>
<comment type="similarity">
    <text evidence="1">Belongs to the peptidase M20A family.</text>
</comment>
<dbReference type="EMBL" id="KN847536">
    <property type="protein sequence ID" value="KIW05962.1"/>
    <property type="molecule type" value="Genomic_DNA"/>
</dbReference>
<dbReference type="Gene3D" id="3.30.70.360">
    <property type="match status" value="1"/>
</dbReference>
<organism evidence="3 4">
    <name type="scientific">Verruconis gallopava</name>
    <dbReference type="NCBI Taxonomy" id="253628"/>
    <lineage>
        <taxon>Eukaryota</taxon>
        <taxon>Fungi</taxon>
        <taxon>Dikarya</taxon>
        <taxon>Ascomycota</taxon>
        <taxon>Pezizomycotina</taxon>
        <taxon>Dothideomycetes</taxon>
        <taxon>Pleosporomycetidae</taxon>
        <taxon>Venturiales</taxon>
        <taxon>Sympoventuriaceae</taxon>
        <taxon>Verruconis</taxon>
    </lineage>
</organism>
<reference evidence="3 4" key="1">
    <citation type="submission" date="2015-01" db="EMBL/GenBank/DDBJ databases">
        <title>The Genome Sequence of Ochroconis gallopava CBS43764.</title>
        <authorList>
            <consortium name="The Broad Institute Genomics Platform"/>
            <person name="Cuomo C."/>
            <person name="de Hoog S."/>
            <person name="Gorbushina A."/>
            <person name="Stielow B."/>
            <person name="Teixiera M."/>
            <person name="Abouelleil A."/>
            <person name="Chapman S.B."/>
            <person name="Priest M."/>
            <person name="Young S.K."/>
            <person name="Wortman J."/>
            <person name="Nusbaum C."/>
            <person name="Birren B."/>
        </authorList>
    </citation>
    <scope>NUCLEOTIDE SEQUENCE [LARGE SCALE GENOMIC DNA]</scope>
    <source>
        <strain evidence="3 4">CBS 43764</strain>
    </source>
</reference>
<dbReference type="VEuPathDB" id="FungiDB:PV09_03147"/>
<dbReference type="PANTHER" id="PTHR30575:SF0">
    <property type="entry name" value="XAA-ARG DIPEPTIDASE"/>
    <property type="match status" value="1"/>
</dbReference>
<dbReference type="PIRSF" id="PIRSF037226">
    <property type="entry name" value="Amidohydrolase_ACY1L2_prd"/>
    <property type="match status" value="1"/>
</dbReference>
<dbReference type="RefSeq" id="XP_016215831.1">
    <property type="nucleotide sequence ID" value="XM_016356308.1"/>
</dbReference>
<proteinExistence type="inferred from homology"/>
<dbReference type="FunFam" id="3.30.70.360:FF:000004">
    <property type="entry name" value="Peptidase M20 domain-containing protein 2"/>
    <property type="match status" value="1"/>
</dbReference>
<keyword evidence="4" id="KW-1185">Reference proteome</keyword>
<evidence type="ECO:0000313" key="3">
    <source>
        <dbReference type="EMBL" id="KIW05962.1"/>
    </source>
</evidence>